<accession>A0ABQ5IPD4</accession>
<feature type="compositionally biased region" description="Polar residues" evidence="1">
    <location>
        <begin position="72"/>
        <end position="98"/>
    </location>
</feature>
<name>A0ABQ5IPD4_9ASTR</name>
<feature type="compositionally biased region" description="Basic and acidic residues" evidence="1">
    <location>
        <begin position="49"/>
        <end position="64"/>
    </location>
</feature>
<comment type="caution">
    <text evidence="2">The sequence shown here is derived from an EMBL/GenBank/DDBJ whole genome shotgun (WGS) entry which is preliminary data.</text>
</comment>
<reference evidence="2" key="2">
    <citation type="submission" date="2022-01" db="EMBL/GenBank/DDBJ databases">
        <authorList>
            <person name="Yamashiro T."/>
            <person name="Shiraishi A."/>
            <person name="Satake H."/>
            <person name="Nakayama K."/>
        </authorList>
    </citation>
    <scope>NUCLEOTIDE SEQUENCE</scope>
</reference>
<keyword evidence="3" id="KW-1185">Reference proteome</keyword>
<evidence type="ECO:0000313" key="3">
    <source>
        <dbReference type="Proteomes" id="UP001151760"/>
    </source>
</evidence>
<proteinExistence type="predicted"/>
<organism evidence="2 3">
    <name type="scientific">Tanacetum coccineum</name>
    <dbReference type="NCBI Taxonomy" id="301880"/>
    <lineage>
        <taxon>Eukaryota</taxon>
        <taxon>Viridiplantae</taxon>
        <taxon>Streptophyta</taxon>
        <taxon>Embryophyta</taxon>
        <taxon>Tracheophyta</taxon>
        <taxon>Spermatophyta</taxon>
        <taxon>Magnoliopsida</taxon>
        <taxon>eudicotyledons</taxon>
        <taxon>Gunneridae</taxon>
        <taxon>Pentapetalae</taxon>
        <taxon>asterids</taxon>
        <taxon>campanulids</taxon>
        <taxon>Asterales</taxon>
        <taxon>Asteraceae</taxon>
        <taxon>Asteroideae</taxon>
        <taxon>Anthemideae</taxon>
        <taxon>Anthemidinae</taxon>
        <taxon>Tanacetum</taxon>
    </lineage>
</organism>
<reference evidence="2" key="1">
    <citation type="journal article" date="2022" name="Int. J. Mol. Sci.">
        <title>Draft Genome of Tanacetum Coccineum: Genomic Comparison of Closely Related Tanacetum-Family Plants.</title>
        <authorList>
            <person name="Yamashiro T."/>
            <person name="Shiraishi A."/>
            <person name="Nakayama K."/>
            <person name="Satake H."/>
        </authorList>
    </citation>
    <scope>NUCLEOTIDE SEQUENCE</scope>
</reference>
<evidence type="ECO:0000313" key="2">
    <source>
        <dbReference type="EMBL" id="GJU01570.1"/>
    </source>
</evidence>
<protein>
    <recommendedName>
        <fullName evidence="4">Reverse transcriptase domain-containing protein</fullName>
    </recommendedName>
</protein>
<dbReference type="Proteomes" id="UP001151760">
    <property type="component" value="Unassembled WGS sequence"/>
</dbReference>
<gene>
    <name evidence="2" type="ORF">Tco_1111908</name>
</gene>
<sequence length="190" mass="21478">MDREVKRLKQSRIPIVKVRWNSKRGPDFTWDDELMFDTGVLDADEMPVEAKVDEKDEQSTKLDDSTAGEAVTTASVEDSVAPTTMRNHYGSGTYQSKASKPKVVTTTTTTTTRPKAKGVVVQEPIPLKERSNLLLNEQIARDIQAKLDVELIEEQNLARKQEEKANIVLIESRENIHTMMEANRLLAKRL</sequence>
<evidence type="ECO:0008006" key="4">
    <source>
        <dbReference type="Google" id="ProtNLM"/>
    </source>
</evidence>
<dbReference type="EMBL" id="BQNB010020976">
    <property type="protein sequence ID" value="GJU01570.1"/>
    <property type="molecule type" value="Genomic_DNA"/>
</dbReference>
<feature type="region of interest" description="Disordered" evidence="1">
    <location>
        <begin position="49"/>
        <end position="111"/>
    </location>
</feature>
<evidence type="ECO:0000256" key="1">
    <source>
        <dbReference type="SAM" id="MobiDB-lite"/>
    </source>
</evidence>